<keyword evidence="4" id="KW-0521">NADP</keyword>
<dbReference type="InterPro" id="IPR002364">
    <property type="entry name" value="Quin_OxRdtase/zeta-crystal_CS"/>
</dbReference>
<dbReference type="InterPro" id="IPR020841">
    <property type="entry name" value="PKS_Beta-ketoAc_synthase_dom"/>
</dbReference>
<feature type="active site" description="Proton acceptor; for dehydratase activity" evidence="7">
    <location>
        <position position="953"/>
    </location>
</feature>
<feature type="region of interest" description="N-terminal hotdog fold" evidence="7">
    <location>
        <begin position="924"/>
        <end position="1043"/>
    </location>
</feature>
<dbReference type="InterPro" id="IPR020807">
    <property type="entry name" value="PKS_DH"/>
</dbReference>
<dbReference type="CDD" id="cd05195">
    <property type="entry name" value="enoyl_red"/>
    <property type="match status" value="1"/>
</dbReference>
<dbReference type="Pfam" id="PF08240">
    <property type="entry name" value="ADH_N"/>
    <property type="match status" value="1"/>
</dbReference>
<dbReference type="SMART" id="SM00829">
    <property type="entry name" value="PKS_ER"/>
    <property type="match status" value="1"/>
</dbReference>
<dbReference type="SMART" id="SM00825">
    <property type="entry name" value="PKS_KS"/>
    <property type="match status" value="1"/>
</dbReference>
<dbReference type="Proteomes" id="UP000186308">
    <property type="component" value="Unassembled WGS sequence"/>
</dbReference>
<dbReference type="PROSITE" id="PS50075">
    <property type="entry name" value="CARRIER"/>
    <property type="match status" value="1"/>
</dbReference>
<dbReference type="PROSITE" id="PS52019">
    <property type="entry name" value="PKS_MFAS_DH"/>
    <property type="match status" value="1"/>
</dbReference>
<dbReference type="Gene3D" id="3.90.180.10">
    <property type="entry name" value="Medium-chain alcohol dehydrogenases, catalytic domain"/>
    <property type="match status" value="1"/>
</dbReference>
<dbReference type="Pfam" id="PF00109">
    <property type="entry name" value="ketoacyl-synt"/>
    <property type="match status" value="1"/>
</dbReference>
<evidence type="ECO:0000256" key="6">
    <source>
        <dbReference type="ARBA" id="ARBA00023315"/>
    </source>
</evidence>
<dbReference type="GO" id="GO:0031177">
    <property type="term" value="F:phosphopantetheine binding"/>
    <property type="evidence" value="ECO:0007669"/>
    <property type="project" value="InterPro"/>
</dbReference>
<dbReference type="InterPro" id="IPR032821">
    <property type="entry name" value="PKS_assoc"/>
</dbReference>
<dbReference type="PANTHER" id="PTHR43775:SF37">
    <property type="entry name" value="SI:DKEY-61P9.11"/>
    <property type="match status" value="1"/>
</dbReference>
<dbReference type="GO" id="GO:0004312">
    <property type="term" value="F:fatty acid synthase activity"/>
    <property type="evidence" value="ECO:0007669"/>
    <property type="project" value="TreeGrafter"/>
</dbReference>
<evidence type="ECO:0000259" key="10">
    <source>
        <dbReference type="PROSITE" id="PS52019"/>
    </source>
</evidence>
<dbReference type="Pfam" id="PF00698">
    <property type="entry name" value="Acyl_transf_1"/>
    <property type="match status" value="1"/>
</dbReference>
<dbReference type="SMART" id="SM00823">
    <property type="entry name" value="PKS_PP"/>
    <property type="match status" value="1"/>
</dbReference>
<dbReference type="PANTHER" id="PTHR43775">
    <property type="entry name" value="FATTY ACID SYNTHASE"/>
    <property type="match status" value="1"/>
</dbReference>
<dbReference type="SUPFAM" id="SSF51735">
    <property type="entry name" value="NAD(P)-binding Rossmann-fold domains"/>
    <property type="match status" value="3"/>
</dbReference>
<dbReference type="CDD" id="cd00833">
    <property type="entry name" value="PKS"/>
    <property type="match status" value="1"/>
</dbReference>
<keyword evidence="12" id="KW-1185">Reference proteome</keyword>
<dbReference type="InterPro" id="IPR049552">
    <property type="entry name" value="PKS_DH_N"/>
</dbReference>
<proteinExistence type="predicted"/>
<dbReference type="PROSITE" id="PS00606">
    <property type="entry name" value="KS3_1"/>
    <property type="match status" value="1"/>
</dbReference>
<feature type="domain" description="Carrier" evidence="8">
    <location>
        <begin position="2339"/>
        <end position="2416"/>
    </location>
</feature>
<dbReference type="InterPro" id="IPR013149">
    <property type="entry name" value="ADH-like_C"/>
</dbReference>
<dbReference type="Pfam" id="PF14765">
    <property type="entry name" value="PS-DH"/>
    <property type="match status" value="1"/>
</dbReference>
<comment type="caution">
    <text evidence="11">The sequence shown here is derived from an EMBL/GenBank/DDBJ whole genome shotgun (WGS) entry which is preliminary data.</text>
</comment>
<dbReference type="InterPro" id="IPR049551">
    <property type="entry name" value="PKS_DH_C"/>
</dbReference>
<feature type="domain" description="Ketosynthase family 3 (KS3)" evidence="9">
    <location>
        <begin position="31"/>
        <end position="452"/>
    </location>
</feature>
<evidence type="ECO:0000256" key="1">
    <source>
        <dbReference type="ARBA" id="ARBA00022450"/>
    </source>
</evidence>
<dbReference type="InterPro" id="IPR001227">
    <property type="entry name" value="Ac_transferase_dom_sf"/>
</dbReference>
<evidence type="ECO:0000256" key="3">
    <source>
        <dbReference type="ARBA" id="ARBA00022679"/>
    </source>
</evidence>
<name>A0A8G2FE91_ACIRU</name>
<dbReference type="PROSITE" id="PS00012">
    <property type="entry name" value="PHOSPHOPANTETHEINE"/>
    <property type="match status" value="1"/>
</dbReference>
<evidence type="ECO:0000256" key="2">
    <source>
        <dbReference type="ARBA" id="ARBA00022553"/>
    </source>
</evidence>
<reference evidence="11 12" key="1">
    <citation type="submission" date="2017-01" db="EMBL/GenBank/DDBJ databases">
        <authorList>
            <person name="Varghese N."/>
            <person name="Submissions S."/>
        </authorList>
    </citation>
    <scope>NUCLEOTIDE SEQUENCE [LARGE SCALE GENOMIC DNA]</scope>
    <source>
        <strain evidence="11 12">ATCC 35905</strain>
    </source>
</reference>
<dbReference type="Gene3D" id="3.30.70.3290">
    <property type="match status" value="1"/>
</dbReference>
<evidence type="ECO:0000256" key="5">
    <source>
        <dbReference type="ARBA" id="ARBA00023268"/>
    </source>
</evidence>
<protein>
    <submittedName>
        <fullName evidence="11">Acyl transferase domain-containing protein</fullName>
    </submittedName>
</protein>
<dbReference type="GO" id="GO:0016491">
    <property type="term" value="F:oxidoreductase activity"/>
    <property type="evidence" value="ECO:0007669"/>
    <property type="project" value="InterPro"/>
</dbReference>
<dbReference type="SUPFAM" id="SSF50129">
    <property type="entry name" value="GroES-like"/>
    <property type="match status" value="1"/>
</dbReference>
<dbReference type="InterPro" id="IPR013154">
    <property type="entry name" value="ADH-like_N"/>
</dbReference>
<dbReference type="Pfam" id="PF21089">
    <property type="entry name" value="PKS_DH_N"/>
    <property type="match status" value="1"/>
</dbReference>
<dbReference type="InterPro" id="IPR016039">
    <property type="entry name" value="Thiolase-like"/>
</dbReference>
<feature type="active site" description="Proton donor; for dehydratase activity" evidence="7">
    <location>
        <position position="1115"/>
    </location>
</feature>
<dbReference type="SUPFAM" id="SSF53901">
    <property type="entry name" value="Thiolase-like"/>
    <property type="match status" value="1"/>
</dbReference>
<dbReference type="Gene3D" id="3.10.129.110">
    <property type="entry name" value="Polyketide synthase dehydratase"/>
    <property type="match status" value="1"/>
</dbReference>
<dbReference type="SMART" id="SM00827">
    <property type="entry name" value="PKS_AT"/>
    <property type="match status" value="1"/>
</dbReference>
<dbReference type="InterPro" id="IPR036291">
    <property type="entry name" value="NAD(P)-bd_dom_sf"/>
</dbReference>
<dbReference type="Gene3D" id="3.40.47.10">
    <property type="match status" value="1"/>
</dbReference>
<gene>
    <name evidence="11" type="ORF">SAMN05421828_11118</name>
</gene>
<dbReference type="Pfam" id="PF00550">
    <property type="entry name" value="PP-binding"/>
    <property type="match status" value="1"/>
</dbReference>
<evidence type="ECO:0000313" key="12">
    <source>
        <dbReference type="Proteomes" id="UP000186308"/>
    </source>
</evidence>
<dbReference type="InterPro" id="IPR018201">
    <property type="entry name" value="Ketoacyl_synth_AS"/>
</dbReference>
<dbReference type="Gene3D" id="3.40.50.720">
    <property type="entry name" value="NAD(P)-binding Rossmann-like Domain"/>
    <property type="match status" value="3"/>
</dbReference>
<dbReference type="SUPFAM" id="SSF52151">
    <property type="entry name" value="FabD/lysophospholipase-like"/>
    <property type="match status" value="1"/>
</dbReference>
<dbReference type="Pfam" id="PF16197">
    <property type="entry name" value="KAsynt_C_assoc"/>
    <property type="match status" value="1"/>
</dbReference>
<keyword evidence="3 11" id="KW-0808">Transferase</keyword>
<dbReference type="InterPro" id="IPR020806">
    <property type="entry name" value="PKS_PP-bd"/>
</dbReference>
<dbReference type="GO" id="GO:0008270">
    <property type="term" value="F:zinc ion binding"/>
    <property type="evidence" value="ECO:0007669"/>
    <property type="project" value="InterPro"/>
</dbReference>
<feature type="region of interest" description="C-terminal hotdog fold" evidence="7">
    <location>
        <begin position="1053"/>
        <end position="1198"/>
    </location>
</feature>
<dbReference type="GO" id="GO:0004315">
    <property type="term" value="F:3-oxoacyl-[acyl-carrier-protein] synthase activity"/>
    <property type="evidence" value="ECO:0007669"/>
    <property type="project" value="InterPro"/>
</dbReference>
<dbReference type="InterPro" id="IPR020843">
    <property type="entry name" value="ER"/>
</dbReference>
<evidence type="ECO:0000256" key="4">
    <source>
        <dbReference type="ARBA" id="ARBA00022857"/>
    </source>
</evidence>
<evidence type="ECO:0000259" key="8">
    <source>
        <dbReference type="PROSITE" id="PS50075"/>
    </source>
</evidence>
<dbReference type="InterPro" id="IPR049900">
    <property type="entry name" value="PKS_mFAS_DH"/>
</dbReference>
<evidence type="ECO:0000256" key="7">
    <source>
        <dbReference type="PROSITE-ProRule" id="PRU01363"/>
    </source>
</evidence>
<dbReference type="OrthoDB" id="9778690at2"/>
<dbReference type="PROSITE" id="PS01162">
    <property type="entry name" value="QOR_ZETA_CRYSTAL"/>
    <property type="match status" value="1"/>
</dbReference>
<dbReference type="Gene3D" id="1.10.1200.10">
    <property type="entry name" value="ACP-like"/>
    <property type="match status" value="1"/>
</dbReference>
<dbReference type="InterPro" id="IPR042104">
    <property type="entry name" value="PKS_dehydratase_sf"/>
</dbReference>
<dbReference type="Pfam" id="PF08659">
    <property type="entry name" value="KR"/>
    <property type="match status" value="1"/>
</dbReference>
<dbReference type="InterPro" id="IPR036736">
    <property type="entry name" value="ACP-like_sf"/>
</dbReference>
<dbReference type="SMART" id="SM00822">
    <property type="entry name" value="PKS_KR"/>
    <property type="match status" value="1"/>
</dbReference>
<dbReference type="SUPFAM" id="SSF55048">
    <property type="entry name" value="Probable ACP-binding domain of malonyl-CoA ACP transacylase"/>
    <property type="match status" value="1"/>
</dbReference>
<dbReference type="SUPFAM" id="SSF47336">
    <property type="entry name" value="ACP-like"/>
    <property type="match status" value="1"/>
</dbReference>
<dbReference type="Gene3D" id="3.40.366.10">
    <property type="entry name" value="Malonyl-Coenzyme A Acyl Carrier Protein, domain 2"/>
    <property type="match status" value="1"/>
</dbReference>
<dbReference type="InterPro" id="IPR050091">
    <property type="entry name" value="PKS_NRPS_Biosynth_Enz"/>
</dbReference>
<feature type="domain" description="PKS/mFAS DH" evidence="10">
    <location>
        <begin position="924"/>
        <end position="1198"/>
    </location>
</feature>
<evidence type="ECO:0000259" key="9">
    <source>
        <dbReference type="PROSITE" id="PS52004"/>
    </source>
</evidence>
<dbReference type="InterPro" id="IPR016035">
    <property type="entry name" value="Acyl_Trfase/lysoPLipase"/>
</dbReference>
<keyword evidence="5" id="KW-0511">Multifunctional enzyme</keyword>
<dbReference type="EMBL" id="FTNE01000011">
    <property type="protein sequence ID" value="SIQ88396.1"/>
    <property type="molecule type" value="Genomic_DNA"/>
</dbReference>
<dbReference type="InterPro" id="IPR016036">
    <property type="entry name" value="Malonyl_transacylase_ACP-bd"/>
</dbReference>
<dbReference type="GO" id="GO:0006633">
    <property type="term" value="P:fatty acid biosynthetic process"/>
    <property type="evidence" value="ECO:0007669"/>
    <property type="project" value="InterPro"/>
</dbReference>
<dbReference type="InterPro" id="IPR014043">
    <property type="entry name" value="Acyl_transferase_dom"/>
</dbReference>
<keyword evidence="6" id="KW-0012">Acyltransferase</keyword>
<dbReference type="InterPro" id="IPR009081">
    <property type="entry name" value="PP-bd_ACP"/>
</dbReference>
<dbReference type="InterPro" id="IPR014030">
    <property type="entry name" value="Ketoacyl_synth_N"/>
</dbReference>
<dbReference type="InterPro" id="IPR014031">
    <property type="entry name" value="Ketoacyl_synth_C"/>
</dbReference>
<dbReference type="InterPro" id="IPR011032">
    <property type="entry name" value="GroES-like_sf"/>
</dbReference>
<dbReference type="InterPro" id="IPR013968">
    <property type="entry name" value="PKS_KR"/>
</dbReference>
<dbReference type="Pfam" id="PF00107">
    <property type="entry name" value="ADH_zinc_N"/>
    <property type="match status" value="1"/>
</dbReference>
<keyword evidence="2" id="KW-0597">Phosphoprotein</keyword>
<dbReference type="SMART" id="SM00826">
    <property type="entry name" value="PKS_DH"/>
    <property type="match status" value="1"/>
</dbReference>
<accession>A0A8G2FE91</accession>
<sequence length="2466" mass="257931">MLQNIKLLALPSPKESSDLISLPTNPARPDRSQVAINGIACRLPGAADEAAFWQLLVDERCAVGPLPAGRWRAERFFHPDKSQPGFSYTFAGGYIDDPLGFDPAVFGISPREAAEIDPQQRLLLDVVWGALENAGIPPSALAGTEVGVYVGASSLDYGNLHTTDPAAIESHFMTGNTLSVLSNRISYIFDFHGPSFTIDTACSSSLVAFAEAQAAIASGRIDVAIVAGVNLLLSPTSFIGFSRASMLSPTGLCRPFAAAADGYVRAEGAVAMVLTRRDVAIERGYKVRAVALASGINSDGRTSGISLPAMEGQRALLERIYGEAGIDPARLSFAEAHGTGTAVGDPAEATAIGEALGQKRADILPIGSVKSNIGHLEPASGLAGMFKAILAMEHRLLPRTLHTETLNQAIDFGALNLAVATKAVPLAATGTLHAGISSFGFGGTNAHVVLRAAEGIETAVASPAAPDTAAVLMLSAHSKAALAATAAAFADFMVTSDIAPARIANAVAWQRDLAGHRLALPVDSSIAMAQALRHFAQTGSNPAIATGTAPAAPPRLCFVFSGNGCQWAGMGRTAYQRAAAFRQRFDAIDAAFQPLAGWSLVDALHDPDLAARLKFTRIAQPMLFAVQASLTAALAAAGIAPDMVLGHSVGEVAAAEAAGAISLAQAVHIIYHRSQQQEDVHGLGTMAVASLSHDAATTLIAEAGFTGLEVAASNSPTSVTLSGDEATIRRFVRFAQKRRIATRVLDLAYPFHSGLLAPIRAPLLEALGTIAASSTTTGFISTVTGEVMAGDRLDAEYWWHNVREPVRFRDAITAAARQGGTLFIEIGPRPILGNNITDTLRDIGADGTVLASLVEEKNGALPGDPLTAILARALVAGARFDAERVFGAPTAHRVALPSYAWQRRQFPHNHTAEALDFYGTTPLHPLIGSRLQTGGTEWRHLLDATIVPYLADHRIDDEIIVPGTGFAEMALAVARETWPEGPIALEDFDLLQWLPLQAGQMREISVRLAGDTGIVEIWSRPRHAGDEWTLHARGRITRPASAPPAFVAPTELPHHMTAERVYASASDAGVDYGPSFRRVLAARRDDKIIEIDLAPIEASAGAFTRPHILHPVALDAAFHALFENIKLRQGERYAYLPVRFANLRIDQDDAIPARARVVVDRETDHSLSIAATLYAADHSVIATLTGGLFRAVVFDRRKAAPALFHQTAIRLERFAAGTALYQDAVAALQDQVLTERPESWQILEAFARALAHQALAVRSETQPPSPLAASLYAGLQAAGLATNTGDRWTLASETGLPAATLILEAFAAEHAGATPEIVLGAQALRSLPAAIATGARAVVSASIIDQFETDSILAAPLHQAALALVSRLAGRTAPDPLRLLIGEPGSMGLLHALLPLIRAQRATVTIAGTDGKRLRHLQARRGTLDGIDILDLTETDDAPIETRYDLALAFAGAITDDAALARGLAARIDPAGLIAVLQPTDSIMLDVLLGATDAGAPRSVSRHDASRALLHAGCHAIEPYPTGAGTGTILLARPDAVATAAAAAAPPAVLIGHAALFDALTQTIHAQGRTVRSIAADPAGFGAACASIAAAHPDQTIDYVFTAADRSLEANIDHLAALLGATAALPTRLWLVVSGLDGSDPAAEALWCFARVAVNEYPDITLRLIDLAPGLAPDSAAPHLAALLAAPGTEAELLIDATGITAIRLANGVTTGQASHQVEAARLELPAKGVLSQFDWVPATRTAPAAHEVEVEIAAAGLNFRDVMLATGLLDDDVLDDGLAGAVFGFECAGRVVRAGSAVTTLQPGDAVMGFGRQSFATHTTADARVFTRLPEGMAVEASTSIPVAFLTAWYGLVHLAQLREGETVLIHGAAGGVGIAAMQIARARGARIIATVSSPDKRALATLFGAELIFNSRSTAFADDIRDAIGGVDVVLNSLAGDAMLASLKCLKPFGRFIELGKRDYVANTALGLRPFRRNLTYFGVDLDQLLAANLPLTQALMQDIVAGFERGDFCPLPYRAFDAPAAAEAFQSMQSGLHIGKLLVRPPSPPMATTAPVHRFEPAAGVHLVVGGTSGFGFETAAWLAEQGARTIVLASRRGTLEPALQARAEAMTSLGTTILVEPLDATDQAAVTALIARLTADHGRIAGIIHAAMVLDDGLIANLAPARTRAVLAPKITGAAHLDHATRDHALDYFVAYSSATTMIGNPGQSAYVAANGYLQGLMRNRRARGLPGLAVAWGAIADAGVLARDQDTAAKLERISGIAAMRAREALGYLGGLLAAGNAVPATVYCATIRPNGMLRALKLLQTPSFAGLFTAADSISADAGLDLAGMIAGKPDAEARALVAALVAAEVARILRLAAEDIDPARRLDELGMDSLMSIELRMGIETRFGVELPVVAINSGVSVNDLAARLIAGAAATTADAPAGLGDAERRLLMQHGARDIGVSELMAVNEAIEAQRSTAGTLL</sequence>
<keyword evidence="1" id="KW-0596">Phosphopantetheine</keyword>
<dbReference type="PROSITE" id="PS52004">
    <property type="entry name" value="KS3_2"/>
    <property type="match status" value="1"/>
</dbReference>
<dbReference type="InterPro" id="IPR057326">
    <property type="entry name" value="KR_dom"/>
</dbReference>
<dbReference type="SMART" id="SM01294">
    <property type="entry name" value="PKS_PP_betabranch"/>
    <property type="match status" value="1"/>
</dbReference>
<organism evidence="11 12">
    <name type="scientific">Acidiphilium rubrum</name>
    <dbReference type="NCBI Taxonomy" id="526"/>
    <lineage>
        <taxon>Bacteria</taxon>
        <taxon>Pseudomonadati</taxon>
        <taxon>Pseudomonadota</taxon>
        <taxon>Alphaproteobacteria</taxon>
        <taxon>Acetobacterales</taxon>
        <taxon>Acidocellaceae</taxon>
        <taxon>Acidiphilium</taxon>
    </lineage>
</organism>
<evidence type="ECO:0000313" key="11">
    <source>
        <dbReference type="EMBL" id="SIQ88396.1"/>
    </source>
</evidence>
<dbReference type="Pfam" id="PF02801">
    <property type="entry name" value="Ketoacyl-synt_C"/>
    <property type="match status" value="1"/>
</dbReference>
<dbReference type="InterPro" id="IPR006162">
    <property type="entry name" value="Ppantetheine_attach_site"/>
</dbReference>
<dbReference type="FunFam" id="3.40.50.720:FF:000209">
    <property type="entry name" value="Polyketide synthase Pks12"/>
    <property type="match status" value="1"/>
</dbReference>